<organism evidence="4 5">
    <name type="scientific">Eubacterium ruminantium</name>
    <dbReference type="NCBI Taxonomy" id="42322"/>
    <lineage>
        <taxon>Bacteria</taxon>
        <taxon>Bacillati</taxon>
        <taxon>Bacillota</taxon>
        <taxon>Clostridia</taxon>
        <taxon>Eubacteriales</taxon>
        <taxon>Eubacteriaceae</taxon>
        <taxon>Eubacterium</taxon>
    </lineage>
</organism>
<sequence>MQANNTKERLLLSALELVSEKGSAATSVDEIAEKIGMKGPVIYKYFKGKEALLHELFDMTSTYYKNNMTMHNKESIVLKSGQELKEFSLKLINFTISDDIVIKLRKVTMLEQYNSDENRKKMTEYQFYNIIRQFTGIFKSMMEAGAIKEVDPEVLALEYTAPITILIQLCDREPELKDDIIKKIETHIDFFISNYCTK</sequence>
<evidence type="ECO:0000256" key="2">
    <source>
        <dbReference type="PROSITE-ProRule" id="PRU00335"/>
    </source>
</evidence>
<dbReference type="PRINTS" id="PR00455">
    <property type="entry name" value="HTHTETR"/>
</dbReference>
<dbReference type="InterPro" id="IPR050624">
    <property type="entry name" value="HTH-type_Tx_Regulator"/>
</dbReference>
<dbReference type="RefSeq" id="WP_159444056.1">
    <property type="nucleotide sequence ID" value="NZ_FNHR01000002.1"/>
</dbReference>
<accession>A0A1T4KPL5</accession>
<dbReference type="Pfam" id="PF00440">
    <property type="entry name" value="TetR_N"/>
    <property type="match status" value="1"/>
</dbReference>
<reference evidence="4 5" key="1">
    <citation type="submission" date="2017-02" db="EMBL/GenBank/DDBJ databases">
        <authorList>
            <person name="Peterson S.W."/>
        </authorList>
    </citation>
    <scope>NUCLEOTIDE SEQUENCE [LARGE SCALE GENOMIC DNA]</scope>
    <source>
        <strain evidence="4 5">ATCC 17233</strain>
    </source>
</reference>
<evidence type="ECO:0000259" key="3">
    <source>
        <dbReference type="PROSITE" id="PS50977"/>
    </source>
</evidence>
<evidence type="ECO:0000256" key="1">
    <source>
        <dbReference type="ARBA" id="ARBA00023125"/>
    </source>
</evidence>
<keyword evidence="5" id="KW-1185">Reference proteome</keyword>
<name>A0A1T4KPL5_9FIRM</name>
<dbReference type="InterPro" id="IPR001647">
    <property type="entry name" value="HTH_TetR"/>
</dbReference>
<dbReference type="InterPro" id="IPR009057">
    <property type="entry name" value="Homeodomain-like_sf"/>
</dbReference>
<dbReference type="PANTHER" id="PTHR43479:SF11">
    <property type="entry name" value="ACREF_ENVCD OPERON REPRESSOR-RELATED"/>
    <property type="match status" value="1"/>
</dbReference>
<gene>
    <name evidence="4" type="ORF">SAMN02745110_00503</name>
</gene>
<dbReference type="Proteomes" id="UP000189857">
    <property type="component" value="Unassembled WGS sequence"/>
</dbReference>
<dbReference type="AlphaFoldDB" id="A0A1T4KPL5"/>
<feature type="domain" description="HTH tetR-type" evidence="3">
    <location>
        <begin position="4"/>
        <end position="64"/>
    </location>
</feature>
<keyword evidence="1 2" id="KW-0238">DNA-binding</keyword>
<proteinExistence type="predicted"/>
<dbReference type="Gene3D" id="1.10.357.10">
    <property type="entry name" value="Tetracycline Repressor, domain 2"/>
    <property type="match status" value="1"/>
</dbReference>
<evidence type="ECO:0000313" key="4">
    <source>
        <dbReference type="EMBL" id="SJZ44366.1"/>
    </source>
</evidence>
<dbReference type="PANTHER" id="PTHR43479">
    <property type="entry name" value="ACREF/ENVCD OPERON REPRESSOR-RELATED"/>
    <property type="match status" value="1"/>
</dbReference>
<dbReference type="GO" id="GO:0003677">
    <property type="term" value="F:DNA binding"/>
    <property type="evidence" value="ECO:0007669"/>
    <property type="project" value="UniProtKB-UniRule"/>
</dbReference>
<protein>
    <submittedName>
        <fullName evidence="4">Transcriptional regulator, TetR family</fullName>
    </submittedName>
</protein>
<dbReference type="SUPFAM" id="SSF46689">
    <property type="entry name" value="Homeodomain-like"/>
    <property type="match status" value="1"/>
</dbReference>
<dbReference type="PROSITE" id="PS50977">
    <property type="entry name" value="HTH_TETR_2"/>
    <property type="match status" value="1"/>
</dbReference>
<feature type="DNA-binding region" description="H-T-H motif" evidence="2">
    <location>
        <begin position="27"/>
        <end position="46"/>
    </location>
</feature>
<evidence type="ECO:0000313" key="5">
    <source>
        <dbReference type="Proteomes" id="UP000189857"/>
    </source>
</evidence>
<dbReference type="EMBL" id="FUXA01000004">
    <property type="protein sequence ID" value="SJZ44366.1"/>
    <property type="molecule type" value="Genomic_DNA"/>
</dbReference>